<proteinExistence type="inferred from homology"/>
<feature type="transmembrane region" description="Helical" evidence="8">
    <location>
        <begin position="662"/>
        <end position="683"/>
    </location>
</feature>
<dbReference type="InterPro" id="IPR045122">
    <property type="entry name" value="Csc1-like"/>
</dbReference>
<feature type="compositionally biased region" description="Polar residues" evidence="7">
    <location>
        <begin position="919"/>
        <end position="939"/>
    </location>
</feature>
<evidence type="ECO:0008006" key="14">
    <source>
        <dbReference type="Google" id="ProtNLM"/>
    </source>
</evidence>
<feature type="region of interest" description="Disordered" evidence="7">
    <location>
        <begin position="781"/>
        <end position="805"/>
    </location>
</feature>
<evidence type="ECO:0000256" key="8">
    <source>
        <dbReference type="SAM" id="Phobius"/>
    </source>
</evidence>
<dbReference type="EMBL" id="JANBPU010000100">
    <property type="protein sequence ID" value="KAJ1916532.1"/>
    <property type="molecule type" value="Genomic_DNA"/>
</dbReference>
<evidence type="ECO:0000313" key="13">
    <source>
        <dbReference type="Proteomes" id="UP001150538"/>
    </source>
</evidence>
<evidence type="ECO:0000259" key="10">
    <source>
        <dbReference type="Pfam" id="PF13967"/>
    </source>
</evidence>
<evidence type="ECO:0000256" key="6">
    <source>
        <dbReference type="ARBA" id="ARBA00023136"/>
    </source>
</evidence>
<evidence type="ECO:0000259" key="9">
    <source>
        <dbReference type="Pfam" id="PF02714"/>
    </source>
</evidence>
<feature type="domain" description="CSC1/OSCA1-like cytosolic" evidence="11">
    <location>
        <begin position="214"/>
        <end position="411"/>
    </location>
</feature>
<feature type="compositionally biased region" description="Low complexity" evidence="7">
    <location>
        <begin position="897"/>
        <end position="909"/>
    </location>
</feature>
<dbReference type="AlphaFoldDB" id="A0A9W8DSI2"/>
<feature type="transmembrane region" description="Helical" evidence="8">
    <location>
        <begin position="562"/>
        <end position="580"/>
    </location>
</feature>
<gene>
    <name evidence="12" type="ORF">H4219_003748</name>
</gene>
<dbReference type="PANTHER" id="PTHR13018:SF5">
    <property type="entry name" value="RE44586P"/>
    <property type="match status" value="1"/>
</dbReference>
<evidence type="ECO:0000256" key="2">
    <source>
        <dbReference type="ARBA" id="ARBA00007779"/>
    </source>
</evidence>
<feature type="domain" description="CSC1/OSCA1-like 7TM region" evidence="9">
    <location>
        <begin position="423"/>
        <end position="688"/>
    </location>
</feature>
<dbReference type="Pfam" id="PF02714">
    <property type="entry name" value="RSN1_7TM"/>
    <property type="match status" value="1"/>
</dbReference>
<feature type="transmembrane region" description="Helical" evidence="8">
    <location>
        <begin position="514"/>
        <end position="532"/>
    </location>
</feature>
<evidence type="ECO:0000256" key="3">
    <source>
        <dbReference type="ARBA" id="ARBA00022448"/>
    </source>
</evidence>
<feature type="region of interest" description="Disordered" evidence="7">
    <location>
        <begin position="891"/>
        <end position="949"/>
    </location>
</feature>
<accession>A0A9W8DSI2</accession>
<keyword evidence="4 8" id="KW-0812">Transmembrane</keyword>
<feature type="transmembrane region" description="Helical" evidence="8">
    <location>
        <begin position="114"/>
        <end position="137"/>
    </location>
</feature>
<dbReference type="GO" id="GO:0005886">
    <property type="term" value="C:plasma membrane"/>
    <property type="evidence" value="ECO:0007669"/>
    <property type="project" value="TreeGrafter"/>
</dbReference>
<feature type="transmembrane region" description="Helical" evidence="8">
    <location>
        <begin position="171"/>
        <end position="190"/>
    </location>
</feature>
<dbReference type="Proteomes" id="UP001150538">
    <property type="component" value="Unassembled WGS sequence"/>
</dbReference>
<dbReference type="InterPro" id="IPR027815">
    <property type="entry name" value="CSC1/OSCA1-like_cyt"/>
</dbReference>
<sequence>MADAPIPIQLLATTTNNETIPGSPSPTPTEPVKRFFETRVALSTQLVISFTIGLAAFLAFCFLRYRWPRIFAPRMYSRLNRRVRLSKALFGWTIEIWNTSDSKILSMYGLDSLIFLRLIRILCQLFLFMAVVGLFVITPLKLFSPKESGDGAEKPTFWSHLTKAAFGSSQLLWMHLAFTYLYSAIVYVQLGRFAYEVLGLRWTYWLKIRRSLPARSVMVTGIPWEMSTENEVASYFRKYIGEVESVSILPHVGSLSSLIYRRAKLLELLEKRISWLIGNPCTAEGYDPKELKTRIFSCEESGVSLRSEISPFQRKRAFWCKSQANRWYLKTEKLLKLLIKIDQELIEKRHSAVISGNAIFNSDSHSDTRVGFVTFRSSASAQQAAQLVASAAPFQMQTTLAPEPFDVYWANVSFPVGVYFIRGFFALCIVGVLYAFWLSPIVYITAHLQPEYLIKKFPQLKDVFDQSPLLSGAFSYTIPFLILTGFNFCVPYLITWTSQYSGLRTNSSIQTKTLKQYHSFLLISVILVFTLIKGEYDFTKFVEDPGKFIHDLAQVLPDSAPFFMNYISFTGLGFLPLRLLRLDYFFSRLLAHTPRRLAQLHRPTQLNWSFLYPQPLLIFAIGMTYSTTAPLTSLLAFIYFGINYVVNKYLIMFVHTRPYESAGSVCLRILQQMPVGMLIYHILMLGVFITNNKYWCLLLMVPLLVFNVWLIAQWVYSYESHLDFVPLELLGEGEPRVSQVPPSPFANISMSNMAPSASTNSGGSISSHINMNTMRGRSGYIRCRGSPGGEEDQFGDRNDGDRPEGYTYSGLGSPLLEDRTSLQVDIPEHYSERQRLMMSSPDEMPLITPRPWYNRISDYPGMLIQRIWYSILRHIWSLIYVDTQGTPMKFGQQVHQADSSNSANSSNSGDDADDRMAHTSRSSSFDSIHTRTHMYNNDNDNSEHSEHSELNQDHELMYNSYNESLASCNSRKGHEASMNFIYGILDTSIETYKHPYIYGSLPSLWLPPSAQQN</sequence>
<keyword evidence="13" id="KW-1185">Reference proteome</keyword>
<feature type="compositionally biased region" description="Basic and acidic residues" evidence="7">
    <location>
        <begin position="794"/>
        <end position="804"/>
    </location>
</feature>
<dbReference type="Pfam" id="PF13967">
    <property type="entry name" value="RSN1_TM"/>
    <property type="match status" value="1"/>
</dbReference>
<feature type="transmembrane region" description="Helical" evidence="8">
    <location>
        <begin position="695"/>
        <end position="716"/>
    </location>
</feature>
<dbReference type="InterPro" id="IPR003864">
    <property type="entry name" value="CSC1/OSCA1-like_7TM"/>
</dbReference>
<dbReference type="OrthoDB" id="1689567at2759"/>
<dbReference type="InterPro" id="IPR032880">
    <property type="entry name" value="CSC1/OSCA1-like_N"/>
</dbReference>
<evidence type="ECO:0000256" key="7">
    <source>
        <dbReference type="SAM" id="MobiDB-lite"/>
    </source>
</evidence>
<evidence type="ECO:0000256" key="1">
    <source>
        <dbReference type="ARBA" id="ARBA00004141"/>
    </source>
</evidence>
<reference evidence="12" key="1">
    <citation type="submission" date="2022-07" db="EMBL/GenBank/DDBJ databases">
        <title>Phylogenomic reconstructions and comparative analyses of Kickxellomycotina fungi.</title>
        <authorList>
            <person name="Reynolds N.K."/>
            <person name="Stajich J.E."/>
            <person name="Barry K."/>
            <person name="Grigoriev I.V."/>
            <person name="Crous P."/>
            <person name="Smith M.E."/>
        </authorList>
    </citation>
    <scope>NUCLEOTIDE SEQUENCE</scope>
    <source>
        <strain evidence="12">NBRC 100468</strain>
    </source>
</reference>
<keyword evidence="3" id="KW-0813">Transport</keyword>
<feature type="domain" description="CSC1/OSCA1-like N-terminal transmembrane" evidence="10">
    <location>
        <begin position="42"/>
        <end position="189"/>
    </location>
</feature>
<evidence type="ECO:0000256" key="4">
    <source>
        <dbReference type="ARBA" id="ARBA00022692"/>
    </source>
</evidence>
<dbReference type="Pfam" id="PF14703">
    <property type="entry name" value="PHM7_cyt"/>
    <property type="match status" value="1"/>
</dbReference>
<dbReference type="PANTHER" id="PTHR13018">
    <property type="entry name" value="PROBABLE MEMBRANE PROTEIN DUF221-RELATED"/>
    <property type="match status" value="1"/>
</dbReference>
<feature type="transmembrane region" description="Helical" evidence="8">
    <location>
        <begin position="424"/>
        <end position="446"/>
    </location>
</feature>
<feature type="transmembrane region" description="Helical" evidence="8">
    <location>
        <begin position="473"/>
        <end position="494"/>
    </location>
</feature>
<organism evidence="12 13">
    <name type="scientific">Mycoemilia scoparia</name>
    <dbReference type="NCBI Taxonomy" id="417184"/>
    <lineage>
        <taxon>Eukaryota</taxon>
        <taxon>Fungi</taxon>
        <taxon>Fungi incertae sedis</taxon>
        <taxon>Zoopagomycota</taxon>
        <taxon>Kickxellomycotina</taxon>
        <taxon>Kickxellomycetes</taxon>
        <taxon>Kickxellales</taxon>
        <taxon>Kickxellaceae</taxon>
        <taxon>Mycoemilia</taxon>
    </lineage>
</organism>
<evidence type="ECO:0000259" key="11">
    <source>
        <dbReference type="Pfam" id="PF14703"/>
    </source>
</evidence>
<evidence type="ECO:0000313" key="12">
    <source>
        <dbReference type="EMBL" id="KAJ1916532.1"/>
    </source>
</evidence>
<keyword evidence="5 8" id="KW-1133">Transmembrane helix</keyword>
<comment type="similarity">
    <text evidence="2">Belongs to the CSC1 (TC 1.A.17) family.</text>
</comment>
<keyword evidence="6 8" id="KW-0472">Membrane</keyword>
<feature type="transmembrane region" description="Helical" evidence="8">
    <location>
        <begin position="46"/>
        <end position="65"/>
    </location>
</feature>
<protein>
    <recommendedName>
        <fullName evidence="14">DUF221-domain-containing protein</fullName>
    </recommendedName>
</protein>
<name>A0A9W8DSI2_9FUNG</name>
<evidence type="ECO:0000256" key="5">
    <source>
        <dbReference type="ARBA" id="ARBA00022989"/>
    </source>
</evidence>
<comment type="caution">
    <text evidence="12">The sequence shown here is derived from an EMBL/GenBank/DDBJ whole genome shotgun (WGS) entry which is preliminary data.</text>
</comment>
<dbReference type="GO" id="GO:0005227">
    <property type="term" value="F:calcium-activated cation channel activity"/>
    <property type="evidence" value="ECO:0007669"/>
    <property type="project" value="InterPro"/>
</dbReference>
<comment type="subcellular location">
    <subcellularLocation>
        <location evidence="1">Membrane</location>
        <topology evidence="1">Multi-pass membrane protein</topology>
    </subcellularLocation>
</comment>